<keyword evidence="2" id="KW-0645">Protease</keyword>
<comment type="caution">
    <text evidence="2">The sequence shown here is derived from an EMBL/GenBank/DDBJ whole genome shotgun (WGS) entry which is preliminary data.</text>
</comment>
<feature type="non-terminal residue" evidence="2">
    <location>
        <position position="146"/>
    </location>
</feature>
<dbReference type="GO" id="GO:0006508">
    <property type="term" value="P:proteolysis"/>
    <property type="evidence" value="ECO:0007669"/>
    <property type="project" value="UniProtKB-KW"/>
</dbReference>
<keyword evidence="1" id="KW-1133">Transmembrane helix</keyword>
<feature type="transmembrane region" description="Helical" evidence="1">
    <location>
        <begin position="81"/>
        <end position="105"/>
    </location>
</feature>
<reference evidence="2 3" key="1">
    <citation type="submission" date="2020-07" db="EMBL/GenBank/DDBJ databases">
        <title>MOT database genomes.</title>
        <authorList>
            <person name="Joseph S."/>
            <person name="Aduse-Opoku J."/>
            <person name="Hashim A."/>
            <person name="Wade W."/>
            <person name="Curtis M."/>
        </authorList>
    </citation>
    <scope>NUCLEOTIDE SEQUENCE [LARGE SCALE GENOMIC DNA]</scope>
    <source>
        <strain evidence="2 3">WMus004</strain>
    </source>
</reference>
<evidence type="ECO:0000313" key="2">
    <source>
        <dbReference type="EMBL" id="NYS70281.1"/>
    </source>
</evidence>
<dbReference type="EMBL" id="JACBXV010000254">
    <property type="protein sequence ID" value="NYS70281.1"/>
    <property type="molecule type" value="Genomic_DNA"/>
</dbReference>
<feature type="transmembrane region" description="Helical" evidence="1">
    <location>
        <begin position="49"/>
        <end position="69"/>
    </location>
</feature>
<keyword evidence="1" id="KW-0472">Membrane</keyword>
<dbReference type="Proteomes" id="UP000572528">
    <property type="component" value="Unassembled WGS sequence"/>
</dbReference>
<gene>
    <name evidence="2" type="ORF">HZZ05_12335</name>
</gene>
<organism evidence="2 3">
    <name type="scientific">Actinomyces bowdenii</name>
    <dbReference type="NCBI Taxonomy" id="131109"/>
    <lineage>
        <taxon>Bacteria</taxon>
        <taxon>Bacillati</taxon>
        <taxon>Actinomycetota</taxon>
        <taxon>Actinomycetes</taxon>
        <taxon>Actinomycetales</taxon>
        <taxon>Actinomycetaceae</taxon>
        <taxon>Actinomyces</taxon>
    </lineage>
</organism>
<accession>A0A853EQ64</accession>
<proteinExistence type="predicted"/>
<name>A0A853EQ64_9ACTO</name>
<evidence type="ECO:0000256" key="1">
    <source>
        <dbReference type="SAM" id="Phobius"/>
    </source>
</evidence>
<dbReference type="AlphaFoldDB" id="A0A853EQ64"/>
<keyword evidence="1" id="KW-0812">Transmembrane</keyword>
<protein>
    <submittedName>
        <fullName evidence="2">Protease PrsW</fullName>
    </submittedName>
</protein>
<feature type="transmembrane region" description="Helical" evidence="1">
    <location>
        <begin position="6"/>
        <end position="37"/>
    </location>
</feature>
<feature type="transmembrane region" description="Helical" evidence="1">
    <location>
        <begin position="112"/>
        <end position="131"/>
    </location>
</feature>
<sequence>MTLVLLVAALILVPRLAIAMVPLIFMLGCLAVLVVLARPRTVRWRSLTLMMGLCASWALVVAAVTRWGASLSGVIPSDEGAVVGLAACFEEPGKLVPLAVVAVLAPGRMRRLAAVDWALLGFAAGAGFTIAEDGARRLAPLGVVGR</sequence>
<keyword evidence="2" id="KW-0378">Hydrolase</keyword>
<evidence type="ECO:0000313" key="3">
    <source>
        <dbReference type="Proteomes" id="UP000572528"/>
    </source>
</evidence>
<dbReference type="GO" id="GO:0008233">
    <property type="term" value="F:peptidase activity"/>
    <property type="evidence" value="ECO:0007669"/>
    <property type="project" value="UniProtKB-KW"/>
</dbReference>